<dbReference type="EMBL" id="LR728912">
    <property type="protein sequence ID" value="VWP00889.1"/>
    <property type="molecule type" value="Genomic_DNA"/>
</dbReference>
<feature type="compositionally biased region" description="Acidic residues" evidence="1">
    <location>
        <begin position="272"/>
        <end position="283"/>
    </location>
</feature>
<reference evidence="2" key="1">
    <citation type="submission" date="2019-10" db="EMBL/GenBank/DDBJ databases">
        <authorList>
            <person name="Nor Muhammad N."/>
        </authorList>
    </citation>
    <scope>NUCLEOTIDE SEQUENCE</scope>
</reference>
<accession>A0A5K1K4Z4</accession>
<name>A0A5K1K4Z4_9APHY</name>
<feature type="compositionally biased region" description="Basic residues" evidence="1">
    <location>
        <begin position="66"/>
        <end position="83"/>
    </location>
</feature>
<feature type="region of interest" description="Disordered" evidence="1">
    <location>
        <begin position="262"/>
        <end position="308"/>
    </location>
</feature>
<feature type="compositionally biased region" description="Basic and acidic residues" evidence="1">
    <location>
        <begin position="23"/>
        <end position="41"/>
    </location>
</feature>
<protein>
    <submittedName>
        <fullName evidence="2">Repressed by TUP1 protein 4</fullName>
    </submittedName>
</protein>
<dbReference type="AlphaFoldDB" id="A0A5K1K4Z4"/>
<proteinExistence type="predicted"/>
<sequence length="308" mass="33311">MSPAQLTDYSQKTHRFRLPSMPADERPDAPRPRDASHKGERSGLFLASNTGPKSRPAQPRQGKSSAPKRKPRRRTSNTQRRVRGGAASDAIPIRDSPSRDTAIRSCHLRHGQPPSSADDPPHAPHAAAHHRKAGCSWSASLPPSSPAMDLSRRIQAAPSPATAWLGRRPCIVSIPTGPGPAVQDHSRDAIKEAIGRSQAALGPVHAQRRFESVSDLEDDRSFELYWETQIARSRFAAGNGDASPSPRMQGVRLVRGFQVSAERSTACWPGDEGADSPPPDEDSSPSVGTPQHMNVNVGTMEPTDRLRA</sequence>
<feature type="region of interest" description="Disordered" evidence="1">
    <location>
        <begin position="1"/>
        <end position="149"/>
    </location>
</feature>
<feature type="compositionally biased region" description="Polar residues" evidence="1">
    <location>
        <begin position="287"/>
        <end position="297"/>
    </location>
</feature>
<feature type="compositionally biased region" description="Polar residues" evidence="1">
    <location>
        <begin position="1"/>
        <end position="10"/>
    </location>
</feature>
<organism evidence="2">
    <name type="scientific">Ganoderma boninense</name>
    <dbReference type="NCBI Taxonomy" id="34458"/>
    <lineage>
        <taxon>Eukaryota</taxon>
        <taxon>Fungi</taxon>
        <taxon>Dikarya</taxon>
        <taxon>Basidiomycota</taxon>
        <taxon>Agaricomycotina</taxon>
        <taxon>Agaricomycetes</taxon>
        <taxon>Polyporales</taxon>
        <taxon>Polyporaceae</taxon>
        <taxon>Ganoderma</taxon>
    </lineage>
</organism>
<evidence type="ECO:0000256" key="1">
    <source>
        <dbReference type="SAM" id="MobiDB-lite"/>
    </source>
</evidence>
<feature type="compositionally biased region" description="Low complexity" evidence="1">
    <location>
        <begin position="136"/>
        <end position="149"/>
    </location>
</feature>
<evidence type="ECO:0000313" key="2">
    <source>
        <dbReference type="EMBL" id="VWP00889.1"/>
    </source>
</evidence>
<gene>
    <name evidence="2" type="primary">Q9HFZ2</name>
</gene>